<sequence length="429" mass="49011">MTQGFRTVKRAKKLGAAVVQSAAADRLSAVQLSAEQSNLRTRIMEFIRDSLSKYKSDSGTSMFVIQGDAGTGKSVILNSLFNEIQRSSKNSEDVLKGTSNYLVVNHPEMLKLYLNISKRFAYISRSSLERPTSLINKLQKEKTVADVVIVDEAHLLATSKDAFKRFYGQNHLQDLMSLAKVLVVVYDEKQALRTGCFWDEDTNNGATLKSFYNQVPEIQRGWYRLKQQFRVAAPPDVLQWIDDISVKGAIPKYPSENGNFDFRVWDDCGAMYEALRQLDDQYGQCRVLATYDFPYRLDGKDYFVTCGDNFKVRWDRYTPRSVLPWSERPDTIDEVGSVYTIQGFDLNYAGVILGRSIGYDAANDCIKLRPEMYDDHAGFTKKKNIEDAQVVQKRIIMNSLNVLLTRGVKGLYVYAWDDQLRERLTKSRQ</sequence>
<gene>
    <name evidence="2" type="ORF">BN860_04478g</name>
</gene>
<dbReference type="InterPro" id="IPR027417">
    <property type="entry name" value="P-loop_NTPase"/>
</dbReference>
<dbReference type="Proteomes" id="UP000019375">
    <property type="component" value="Unassembled WGS sequence"/>
</dbReference>
<dbReference type="AlphaFoldDB" id="A0A8J2T4Y6"/>
<evidence type="ECO:0000313" key="3">
    <source>
        <dbReference type="Proteomes" id="UP000019375"/>
    </source>
</evidence>
<dbReference type="OrthoDB" id="411123at2759"/>
<dbReference type="InterPro" id="IPR018647">
    <property type="entry name" value="SLFN_3-like_DNA/RNA_helicase"/>
</dbReference>
<proteinExistence type="predicted"/>
<keyword evidence="3" id="KW-1185">Reference proteome</keyword>
<evidence type="ECO:0000259" key="1">
    <source>
        <dbReference type="Pfam" id="PF09848"/>
    </source>
</evidence>
<accession>A0A8J2T4Y6</accession>
<name>A0A8J2T4Y6_ZYGB2</name>
<protein>
    <submittedName>
        <fullName evidence="2">BN860_04478g1_1</fullName>
    </submittedName>
</protein>
<evidence type="ECO:0000313" key="2">
    <source>
        <dbReference type="EMBL" id="CDF88196.1"/>
    </source>
</evidence>
<dbReference type="Pfam" id="PF09848">
    <property type="entry name" value="SLFN-g3_helicase"/>
    <property type="match status" value="1"/>
</dbReference>
<reference evidence="3" key="1">
    <citation type="journal article" date="2013" name="Genome Announc.">
        <title>Genome sequence of the food spoilage yeast Zygosaccharomyces bailii CLIB 213(T).</title>
        <authorList>
            <person name="Galeote V."/>
            <person name="Bigey F."/>
            <person name="Devillers H."/>
            <person name="Neuveglise C."/>
            <person name="Dequin S."/>
        </authorList>
    </citation>
    <scope>NUCLEOTIDE SEQUENCE [LARGE SCALE GENOMIC DNA]</scope>
    <source>
        <strain evidence="3">CLIB 213 / ATCC 58445 / CBS 680 / CCRC 21525 / NBRC 1098 / NCYC 1416 / NRRL Y-2227</strain>
    </source>
</reference>
<dbReference type="EMBL" id="HG316455">
    <property type="protein sequence ID" value="CDF88196.1"/>
    <property type="molecule type" value="Genomic_DNA"/>
</dbReference>
<organism evidence="2 3">
    <name type="scientific">Zygosaccharomyces bailii (strain CLIB 213 / ATCC 58445 / CBS 680 / BCRC 21525 / NBRC 1098 / NCYC 1416 / NRRL Y-2227)</name>
    <dbReference type="NCBI Taxonomy" id="1333698"/>
    <lineage>
        <taxon>Eukaryota</taxon>
        <taxon>Fungi</taxon>
        <taxon>Dikarya</taxon>
        <taxon>Ascomycota</taxon>
        <taxon>Saccharomycotina</taxon>
        <taxon>Saccharomycetes</taxon>
        <taxon>Saccharomycetales</taxon>
        <taxon>Saccharomycetaceae</taxon>
        <taxon>Zygosaccharomyces</taxon>
    </lineage>
</organism>
<feature type="domain" description="Schlafen group 3-like DNA/RNA helicase" evidence="1">
    <location>
        <begin position="61"/>
        <end position="417"/>
    </location>
</feature>
<dbReference type="SUPFAM" id="SSF52540">
    <property type="entry name" value="P-loop containing nucleoside triphosphate hydrolases"/>
    <property type="match status" value="1"/>
</dbReference>
<dbReference type="Gene3D" id="3.40.50.300">
    <property type="entry name" value="P-loop containing nucleotide triphosphate hydrolases"/>
    <property type="match status" value="1"/>
</dbReference>